<evidence type="ECO:0000313" key="2">
    <source>
        <dbReference type="EMBL" id="KAF2096250.1"/>
    </source>
</evidence>
<dbReference type="Proteomes" id="UP000799772">
    <property type="component" value="Unassembled WGS sequence"/>
</dbReference>
<protein>
    <submittedName>
        <fullName evidence="2">Uncharacterized protein</fullName>
    </submittedName>
</protein>
<dbReference type="AlphaFoldDB" id="A0A9P4M400"/>
<keyword evidence="3" id="KW-1185">Reference proteome</keyword>
<evidence type="ECO:0000313" key="3">
    <source>
        <dbReference type="Proteomes" id="UP000799772"/>
    </source>
</evidence>
<name>A0A9P4M400_9PEZI</name>
<organism evidence="2 3">
    <name type="scientific">Rhizodiscina lignyota</name>
    <dbReference type="NCBI Taxonomy" id="1504668"/>
    <lineage>
        <taxon>Eukaryota</taxon>
        <taxon>Fungi</taxon>
        <taxon>Dikarya</taxon>
        <taxon>Ascomycota</taxon>
        <taxon>Pezizomycotina</taxon>
        <taxon>Dothideomycetes</taxon>
        <taxon>Pleosporomycetidae</taxon>
        <taxon>Aulographales</taxon>
        <taxon>Rhizodiscinaceae</taxon>
        <taxon>Rhizodiscina</taxon>
    </lineage>
</organism>
<keyword evidence="1" id="KW-0732">Signal</keyword>
<evidence type="ECO:0000256" key="1">
    <source>
        <dbReference type="SAM" id="SignalP"/>
    </source>
</evidence>
<accession>A0A9P4M400</accession>
<sequence>MHFFTAITASLTLASGVLAAAGPPYGPYNPGFYDSPAERATSKGRLEIINNCNYPVYVNFVRPGTTSTSRTFPSKSKYSETYKGTENKIYIRRHQSTAQNQPMAVFRYSDYNGELRYRFLTENGSLSFGSPSPYFKLVGQGTCPSTSHYTTGDTVYRCNDKYSVTLTLCKS</sequence>
<dbReference type="InterPro" id="IPR006771">
    <property type="entry name" value="CetA-like"/>
</dbReference>
<feature type="signal peptide" evidence="1">
    <location>
        <begin position="1"/>
        <end position="19"/>
    </location>
</feature>
<proteinExistence type="predicted"/>
<feature type="chain" id="PRO_5040266482" evidence="1">
    <location>
        <begin position="20"/>
        <end position="171"/>
    </location>
</feature>
<dbReference type="Pfam" id="PF04681">
    <property type="entry name" value="Bys1"/>
    <property type="match status" value="1"/>
</dbReference>
<gene>
    <name evidence="2" type="ORF">NA57DRAFT_79017</name>
</gene>
<dbReference type="EMBL" id="ML978130">
    <property type="protein sequence ID" value="KAF2096250.1"/>
    <property type="molecule type" value="Genomic_DNA"/>
</dbReference>
<comment type="caution">
    <text evidence="2">The sequence shown here is derived from an EMBL/GenBank/DDBJ whole genome shotgun (WGS) entry which is preliminary data.</text>
</comment>
<reference evidence="2" key="1">
    <citation type="journal article" date="2020" name="Stud. Mycol.">
        <title>101 Dothideomycetes genomes: a test case for predicting lifestyles and emergence of pathogens.</title>
        <authorList>
            <person name="Haridas S."/>
            <person name="Albert R."/>
            <person name="Binder M."/>
            <person name="Bloem J."/>
            <person name="Labutti K."/>
            <person name="Salamov A."/>
            <person name="Andreopoulos B."/>
            <person name="Baker S."/>
            <person name="Barry K."/>
            <person name="Bills G."/>
            <person name="Bluhm B."/>
            <person name="Cannon C."/>
            <person name="Castanera R."/>
            <person name="Culley D."/>
            <person name="Daum C."/>
            <person name="Ezra D."/>
            <person name="Gonzalez J."/>
            <person name="Henrissat B."/>
            <person name="Kuo A."/>
            <person name="Liang C."/>
            <person name="Lipzen A."/>
            <person name="Lutzoni F."/>
            <person name="Magnuson J."/>
            <person name="Mondo S."/>
            <person name="Nolan M."/>
            <person name="Ohm R."/>
            <person name="Pangilinan J."/>
            <person name="Park H.-J."/>
            <person name="Ramirez L."/>
            <person name="Alfaro M."/>
            <person name="Sun H."/>
            <person name="Tritt A."/>
            <person name="Yoshinaga Y."/>
            <person name="Zwiers L.-H."/>
            <person name="Turgeon B."/>
            <person name="Goodwin S."/>
            <person name="Spatafora J."/>
            <person name="Crous P."/>
            <person name="Grigoriev I."/>
        </authorList>
    </citation>
    <scope>NUCLEOTIDE SEQUENCE</scope>
    <source>
        <strain evidence="2">CBS 133067</strain>
    </source>
</reference>